<evidence type="ECO:0000313" key="2">
    <source>
        <dbReference type="Proteomes" id="UP000004528"/>
    </source>
</evidence>
<gene>
    <name evidence="1" type="ORF">HMPREF0877_0851</name>
</gene>
<dbReference type="RefSeq" id="WP_002828420.1">
    <property type="nucleotide sequence ID" value="NZ_GG697130.1"/>
</dbReference>
<keyword evidence="2" id="KW-1185">Reference proteome</keyword>
<dbReference type="OrthoDB" id="2149650at2"/>
<comment type="caution">
    <text evidence="1">The sequence shown here is derived from an EMBL/GenBank/DDBJ whole genome shotgun (WGS) entry which is preliminary data.</text>
</comment>
<dbReference type="EMBL" id="ACKU01000012">
    <property type="protein sequence ID" value="EER74910.1"/>
    <property type="molecule type" value="Genomic_DNA"/>
</dbReference>
<organism evidence="1 2">
    <name type="scientific">Weissella paramesenteroides ATCC 33313</name>
    <dbReference type="NCBI Taxonomy" id="585506"/>
    <lineage>
        <taxon>Bacteria</taxon>
        <taxon>Bacillati</taxon>
        <taxon>Bacillota</taxon>
        <taxon>Bacilli</taxon>
        <taxon>Lactobacillales</taxon>
        <taxon>Lactobacillaceae</taxon>
        <taxon>Weissella</taxon>
    </lineage>
</organism>
<proteinExistence type="predicted"/>
<accession>C5RA56</accession>
<dbReference type="Proteomes" id="UP000004528">
    <property type="component" value="Unassembled WGS sequence"/>
</dbReference>
<name>C5RA56_WEIPA</name>
<dbReference type="AlphaFoldDB" id="C5RA56"/>
<reference evidence="1 2" key="1">
    <citation type="submission" date="2009-04" db="EMBL/GenBank/DDBJ databases">
        <authorList>
            <person name="Qin X."/>
            <person name="Bachman B."/>
            <person name="Battles P."/>
            <person name="Bell A."/>
            <person name="Bess C."/>
            <person name="Bickham C."/>
            <person name="Chaboub L."/>
            <person name="Chen D."/>
            <person name="Coyle M."/>
            <person name="Deiros D.R."/>
            <person name="Dinh H."/>
            <person name="Forbes L."/>
            <person name="Fowler G."/>
            <person name="Francisco L."/>
            <person name="Fu Q."/>
            <person name="Gubbala S."/>
            <person name="Hale W."/>
            <person name="Han Y."/>
            <person name="Hemphill L."/>
            <person name="Highlander S.K."/>
            <person name="Hirani K."/>
            <person name="Hogues M."/>
            <person name="Jackson L."/>
            <person name="Jakkamsetti A."/>
            <person name="Javaid M."/>
            <person name="Jiang H."/>
            <person name="Korchina V."/>
            <person name="Kovar C."/>
            <person name="Lara F."/>
            <person name="Lee S."/>
            <person name="Mata R."/>
            <person name="Mathew T."/>
            <person name="Moen C."/>
            <person name="Morales K."/>
            <person name="Munidasa M."/>
            <person name="Nazareth L."/>
            <person name="Ngo R."/>
            <person name="Nguyen L."/>
            <person name="Okwuonu G."/>
            <person name="Ongeri F."/>
            <person name="Patil S."/>
            <person name="Petrosino J."/>
            <person name="Pham C."/>
            <person name="Pham P."/>
            <person name="Pu L.-L."/>
            <person name="Puazo M."/>
            <person name="Raj R."/>
            <person name="Reid J."/>
            <person name="Rouhana J."/>
            <person name="Saada N."/>
            <person name="Shang Y."/>
            <person name="Simmons D."/>
            <person name="Thornton R."/>
            <person name="Warren J."/>
            <person name="Weissenberger G."/>
            <person name="Zhang J."/>
            <person name="Zhang L."/>
            <person name="Zhou C."/>
            <person name="Zhu D."/>
            <person name="Muzny D."/>
            <person name="Worley K."/>
            <person name="Gibbs R."/>
        </authorList>
    </citation>
    <scope>NUCLEOTIDE SEQUENCE [LARGE SCALE GENOMIC DNA]</scope>
    <source>
        <strain evidence="1 2">ATCC 33313</strain>
    </source>
</reference>
<sequence length="92" mass="10080">MDIKQSISFSAQLQAADNKPFVNFNGSVDESAVPSVNYYISNQDVYRANTKLFRDSLTTFQNTVFDAADKKATELASQASDTTVTTGETDVK</sequence>
<protein>
    <submittedName>
        <fullName evidence="1">Uncharacterized protein</fullName>
    </submittedName>
</protein>
<evidence type="ECO:0000313" key="1">
    <source>
        <dbReference type="EMBL" id="EER74910.1"/>
    </source>
</evidence>
<dbReference type="STRING" id="585506.HMPREF0877_0851"/>
<dbReference type="HOGENOM" id="CLU_2412425_0_0_9"/>